<gene>
    <name evidence="11" type="ORF">IDM49_01790</name>
</gene>
<feature type="domain" description="ABC3 transporter permease C-terminal" evidence="9">
    <location>
        <begin position="249"/>
        <end position="356"/>
    </location>
</feature>
<dbReference type="KEGG" id="rter:IDM49_01790"/>
<dbReference type="PANTHER" id="PTHR43738">
    <property type="entry name" value="ABC TRANSPORTER, MEMBRANE PROTEIN"/>
    <property type="match status" value="1"/>
</dbReference>
<dbReference type="InterPro" id="IPR003838">
    <property type="entry name" value="ABC3_permease_C"/>
</dbReference>
<proteinExistence type="inferred from homology"/>
<evidence type="ECO:0000256" key="3">
    <source>
        <dbReference type="ARBA" id="ARBA00022475"/>
    </source>
</evidence>
<keyword evidence="12" id="KW-1185">Reference proteome</keyword>
<comment type="similarity">
    <text evidence="7">Belongs to the ABC-4 integral membrane protein family.</text>
</comment>
<keyword evidence="5 8" id="KW-1133">Transmembrane helix</keyword>
<feature type="transmembrane region" description="Helical" evidence="8">
    <location>
        <begin position="326"/>
        <end position="348"/>
    </location>
</feature>
<keyword evidence="6 8" id="KW-0472">Membrane</keyword>
<evidence type="ECO:0000259" key="10">
    <source>
        <dbReference type="Pfam" id="PF12704"/>
    </source>
</evidence>
<dbReference type="EMBL" id="CP061539">
    <property type="protein sequence ID" value="QNV38050.1"/>
    <property type="molecule type" value="Genomic_DNA"/>
</dbReference>
<dbReference type="Pfam" id="PF12704">
    <property type="entry name" value="MacB_PCD"/>
    <property type="match status" value="1"/>
</dbReference>
<feature type="transmembrane region" description="Helical" evidence="8">
    <location>
        <begin position="15"/>
        <end position="35"/>
    </location>
</feature>
<dbReference type="GO" id="GO:0005886">
    <property type="term" value="C:plasma membrane"/>
    <property type="evidence" value="ECO:0007669"/>
    <property type="project" value="UniProtKB-SubCell"/>
</dbReference>
<evidence type="ECO:0000259" key="9">
    <source>
        <dbReference type="Pfam" id="PF02687"/>
    </source>
</evidence>
<evidence type="ECO:0000256" key="6">
    <source>
        <dbReference type="ARBA" id="ARBA00023136"/>
    </source>
</evidence>
<evidence type="ECO:0000256" key="4">
    <source>
        <dbReference type="ARBA" id="ARBA00022692"/>
    </source>
</evidence>
<evidence type="ECO:0000313" key="11">
    <source>
        <dbReference type="EMBL" id="QNV38050.1"/>
    </source>
</evidence>
<dbReference type="AlphaFoldDB" id="A0A7H2BEF4"/>
<dbReference type="Pfam" id="PF02687">
    <property type="entry name" value="FtsX"/>
    <property type="match status" value="1"/>
</dbReference>
<evidence type="ECO:0000256" key="2">
    <source>
        <dbReference type="ARBA" id="ARBA00022448"/>
    </source>
</evidence>
<feature type="transmembrane region" description="Helical" evidence="8">
    <location>
        <begin position="248"/>
        <end position="267"/>
    </location>
</feature>
<dbReference type="RefSeq" id="WP_190724822.1">
    <property type="nucleotide sequence ID" value="NZ_CP061539.1"/>
</dbReference>
<evidence type="ECO:0000313" key="12">
    <source>
        <dbReference type="Proteomes" id="UP000516404"/>
    </source>
</evidence>
<evidence type="ECO:0000256" key="7">
    <source>
        <dbReference type="ARBA" id="ARBA00038076"/>
    </source>
</evidence>
<feature type="domain" description="MacB-like periplasmic core" evidence="10">
    <location>
        <begin position="27"/>
        <end position="218"/>
    </location>
</feature>
<organism evidence="11 12">
    <name type="scientific">Rothia terrae</name>
    <dbReference type="NCBI Taxonomy" id="396015"/>
    <lineage>
        <taxon>Bacteria</taxon>
        <taxon>Bacillati</taxon>
        <taxon>Actinomycetota</taxon>
        <taxon>Actinomycetes</taxon>
        <taxon>Micrococcales</taxon>
        <taxon>Micrococcaceae</taxon>
        <taxon>Rothia</taxon>
    </lineage>
</organism>
<accession>A0A7H2BEF4</accession>
<dbReference type="Proteomes" id="UP000516404">
    <property type="component" value="Chromosome"/>
</dbReference>
<keyword evidence="3" id="KW-1003">Cell membrane</keyword>
<comment type="subcellular location">
    <subcellularLocation>
        <location evidence="1">Cell membrane</location>
        <topology evidence="1">Multi-pass membrane protein</topology>
    </subcellularLocation>
</comment>
<dbReference type="GeneID" id="96622955"/>
<dbReference type="PANTHER" id="PTHR43738:SF1">
    <property type="entry name" value="HEMIN TRANSPORT SYSTEM PERMEASE PROTEIN HRTB-RELATED"/>
    <property type="match status" value="1"/>
</dbReference>
<evidence type="ECO:0000256" key="8">
    <source>
        <dbReference type="SAM" id="Phobius"/>
    </source>
</evidence>
<name>A0A7H2BEF4_9MICC</name>
<dbReference type="InterPro" id="IPR025857">
    <property type="entry name" value="MacB_PCD"/>
</dbReference>
<evidence type="ECO:0000256" key="1">
    <source>
        <dbReference type="ARBA" id="ARBA00004651"/>
    </source>
</evidence>
<reference evidence="11 12" key="1">
    <citation type="submission" date="2020-09" db="EMBL/GenBank/DDBJ databases">
        <title>Investigation of environmental microbes.</title>
        <authorList>
            <person name="Ou Y."/>
            <person name="Kang Q."/>
        </authorList>
    </citation>
    <scope>NUCLEOTIDE SEQUENCE [LARGE SCALE GENOMIC DNA]</scope>
    <source>
        <strain evidence="11 12">KJZ-14</strain>
    </source>
</reference>
<keyword evidence="4 8" id="KW-0812">Transmembrane</keyword>
<feature type="transmembrane region" description="Helical" evidence="8">
    <location>
        <begin position="294"/>
        <end position="320"/>
    </location>
</feature>
<evidence type="ECO:0000256" key="5">
    <source>
        <dbReference type="ARBA" id="ARBA00022989"/>
    </source>
</evidence>
<sequence length="363" mass="37238">MFLGIRDILFAKGRFALIGSVVGLITLLLVMLTGLTGGLGSQNTKAIEDLHATRMVFGTSGTSEPEVSYTNSTITDAQAQQWADAPGVNSSTPVGFTQGNLEANSATGIAVMGIPTDSSLVADNIGSDTGDSLKVEEGKLIISHAIADKTGAKVGDTVTVSGQQLTVQAISHDTFYSHTPVAWTSTGTWQQLAHVAPNVVGTALAVTGDADYDALASATHAVTATPKESFTGLAAYSSENKSLVTMQGFLYGISALVTVSFLTVWTIQRTRDIAVMRALGASGKYLVKDAIFQAAVVLAVGAALGALVGWVLGALAAGAVPFQLEALTIAGPAFGIWVLGIAGAFVAVRRVSKIDPIIALGGN</sequence>
<dbReference type="InterPro" id="IPR051125">
    <property type="entry name" value="ABC-4/HrtB_transporter"/>
</dbReference>
<protein>
    <submittedName>
        <fullName evidence="11">FtsX-like permease family protein</fullName>
    </submittedName>
</protein>
<keyword evidence="2" id="KW-0813">Transport</keyword>